<dbReference type="EMBL" id="UGGT01000001">
    <property type="protein sequence ID" value="STO20381.1"/>
    <property type="molecule type" value="Genomic_DNA"/>
</dbReference>
<accession>A0A377G797</accession>
<organism evidence="4 5">
    <name type="scientific">Fluoribacter dumoffii</name>
    <dbReference type="NCBI Taxonomy" id="463"/>
    <lineage>
        <taxon>Bacteria</taxon>
        <taxon>Pseudomonadati</taxon>
        <taxon>Pseudomonadota</taxon>
        <taxon>Gammaproteobacteria</taxon>
        <taxon>Legionellales</taxon>
        <taxon>Legionellaceae</taxon>
        <taxon>Fluoribacter</taxon>
    </lineage>
</organism>
<dbReference type="InterPro" id="IPR050879">
    <property type="entry name" value="Acyltransferase_3"/>
</dbReference>
<evidence type="ECO:0000259" key="3">
    <source>
        <dbReference type="Pfam" id="PF19040"/>
    </source>
</evidence>
<keyword evidence="4" id="KW-0012">Acyltransferase</keyword>
<feature type="transmembrane region" description="Helical" evidence="1">
    <location>
        <begin position="167"/>
        <end position="185"/>
    </location>
</feature>
<dbReference type="PANTHER" id="PTHR23028">
    <property type="entry name" value="ACETYLTRANSFERASE"/>
    <property type="match status" value="1"/>
</dbReference>
<feature type="transmembrane region" description="Helical" evidence="1">
    <location>
        <begin position="219"/>
        <end position="236"/>
    </location>
</feature>
<feature type="transmembrane region" description="Helical" evidence="1">
    <location>
        <begin position="31"/>
        <end position="51"/>
    </location>
</feature>
<feature type="domain" description="Acyltransferase 3" evidence="2">
    <location>
        <begin position="6"/>
        <end position="328"/>
    </location>
</feature>
<keyword evidence="5" id="KW-1185">Reference proteome</keyword>
<protein>
    <submittedName>
        <fullName evidence="4">O-acetyltransferase OatA</fullName>
        <ecNumber evidence="4">2.3.1.-</ecNumber>
    </submittedName>
</protein>
<dbReference type="PANTHER" id="PTHR23028:SF53">
    <property type="entry name" value="ACYL_TRANSF_3 DOMAIN-CONTAINING PROTEIN"/>
    <property type="match status" value="1"/>
</dbReference>
<feature type="transmembrane region" description="Helical" evidence="1">
    <location>
        <begin position="248"/>
        <end position="268"/>
    </location>
</feature>
<dbReference type="Pfam" id="PF01757">
    <property type="entry name" value="Acyl_transf_3"/>
    <property type="match status" value="1"/>
</dbReference>
<gene>
    <name evidence="4" type="primary">oatA_1</name>
    <name evidence="4" type="ORF">NCTC11370_00435</name>
</gene>
<dbReference type="InterPro" id="IPR002656">
    <property type="entry name" value="Acyl_transf_3_dom"/>
</dbReference>
<evidence type="ECO:0000256" key="1">
    <source>
        <dbReference type="SAM" id="Phobius"/>
    </source>
</evidence>
<feature type="transmembrane region" description="Helical" evidence="1">
    <location>
        <begin position="314"/>
        <end position="332"/>
    </location>
</feature>
<feature type="transmembrane region" description="Helical" evidence="1">
    <location>
        <begin position="191"/>
        <end position="212"/>
    </location>
</feature>
<dbReference type="OrthoDB" id="9767863at2"/>
<evidence type="ECO:0000313" key="5">
    <source>
        <dbReference type="Proteomes" id="UP000254554"/>
    </source>
</evidence>
<feature type="transmembrane region" description="Helical" evidence="1">
    <location>
        <begin position="7"/>
        <end position="25"/>
    </location>
</feature>
<feature type="transmembrane region" description="Helical" evidence="1">
    <location>
        <begin position="344"/>
        <end position="362"/>
    </location>
</feature>
<keyword evidence="4" id="KW-0808">Transferase</keyword>
<dbReference type="GO" id="GO:0009103">
    <property type="term" value="P:lipopolysaccharide biosynthetic process"/>
    <property type="evidence" value="ECO:0007669"/>
    <property type="project" value="TreeGrafter"/>
</dbReference>
<dbReference type="RefSeq" id="WP_010652591.1">
    <property type="nucleotide sequence ID" value="NZ_JAPHOS010000001.1"/>
</dbReference>
<dbReference type="GO" id="GO:0016020">
    <property type="term" value="C:membrane"/>
    <property type="evidence" value="ECO:0007669"/>
    <property type="project" value="TreeGrafter"/>
</dbReference>
<feature type="transmembrane region" description="Helical" evidence="1">
    <location>
        <begin position="280"/>
        <end position="302"/>
    </location>
</feature>
<feature type="transmembrane region" description="Helical" evidence="1">
    <location>
        <begin position="136"/>
        <end position="155"/>
    </location>
</feature>
<dbReference type="GO" id="GO:0016747">
    <property type="term" value="F:acyltransferase activity, transferring groups other than amino-acyl groups"/>
    <property type="evidence" value="ECO:0007669"/>
    <property type="project" value="InterPro"/>
</dbReference>
<keyword evidence="1" id="KW-0472">Membrane</keyword>
<dbReference type="GeneID" id="93291337"/>
<reference evidence="4 5" key="1">
    <citation type="submission" date="2018-06" db="EMBL/GenBank/DDBJ databases">
        <authorList>
            <consortium name="Pathogen Informatics"/>
            <person name="Doyle S."/>
        </authorList>
    </citation>
    <scope>NUCLEOTIDE SEQUENCE [LARGE SCALE GENOMIC DNA]</scope>
    <source>
        <strain evidence="4 5">NCTC11370</strain>
    </source>
</reference>
<evidence type="ECO:0000259" key="2">
    <source>
        <dbReference type="Pfam" id="PF01757"/>
    </source>
</evidence>
<dbReference type="Proteomes" id="UP000254554">
    <property type="component" value="Unassembled WGS sequence"/>
</dbReference>
<feature type="domain" description="SGNH" evidence="3">
    <location>
        <begin position="397"/>
        <end position="634"/>
    </location>
</feature>
<dbReference type="AlphaFoldDB" id="A0A377G797"/>
<keyword evidence="1" id="KW-1133">Transmembrane helix</keyword>
<dbReference type="EC" id="2.3.1.-" evidence="4"/>
<dbReference type="InterPro" id="IPR043968">
    <property type="entry name" value="SGNH"/>
</dbReference>
<evidence type="ECO:0000313" key="4">
    <source>
        <dbReference type="EMBL" id="STO20381.1"/>
    </source>
</evidence>
<keyword evidence="1" id="KW-0812">Transmembrane</keyword>
<dbReference type="Pfam" id="PF19040">
    <property type="entry name" value="SGNH"/>
    <property type="match status" value="1"/>
</dbReference>
<sequence>MEYRPDIDGLRAVAILFVLFFHAGFKCIPSGFVGVDVFFVISGFLITRIIHSSLQKGSFSFIDFYNRRLWRLQPIFIGLIITTLLLTLIFYLPEDLLQYSKSARKTSLFISNVFFENATKGYFAPNINQLPLLHTWSLSIEWQCYLILPVVIYLLHRMVAPKNISQVIYLLTVLFFVLALCLSVKEPTKTYFQLSSRIFEFLMGSCIVFSANRFAFNKIFLDLLNAVALLCLFYIATHNQVNAGFPNGYAFVLCLATATLIASGSLAQKPIIIRLLSIKPLVFIGLLSYSLYVWHWPVFVFIRYMGIEETPTVLLLALTLVFIIAYFSWRFIEKPARKLHKLSLGYTLTFLFIVPVLLLHLSDYELRKHEGFPERFKEMGLINAQLKNYAYPQRVQCLQEKNIEVNNQCMLGATNADSKKGFLFGDSHANHLWGFMDNLARAANISILAHSTVSCLSLPGVQQYDWNKEVYAACHEQVKRYYAMIQANHYDFVILGQNWDGYLNNRLIPSEPVELVKKRIEKGLDKALQIIIASGSKPVLIKSIAVHDTYNCFLHHIKHRKKYEPQQCDFNMGASWQDDLFSRMQNKYAQLIIIDPRKVQCPQGKCIAEIKGIPVFRDSGHINDYASFHLASRYLHDYKNPLI</sequence>
<proteinExistence type="predicted"/>
<feature type="transmembrane region" description="Helical" evidence="1">
    <location>
        <begin position="72"/>
        <end position="92"/>
    </location>
</feature>
<dbReference type="STRING" id="1094715.GCA_000236165_00294"/>
<name>A0A377G797_9GAMM</name>